<protein>
    <recommendedName>
        <fullName evidence="2">Transglycosylase SLT domain-containing protein</fullName>
    </recommendedName>
</protein>
<organism evidence="3">
    <name type="scientific">uncultured Woeseiaceae bacterium</name>
    <dbReference type="NCBI Taxonomy" id="1983305"/>
    <lineage>
        <taxon>Bacteria</taxon>
        <taxon>Pseudomonadati</taxon>
        <taxon>Pseudomonadota</taxon>
        <taxon>Gammaproteobacteria</taxon>
        <taxon>Woeseiales</taxon>
        <taxon>Woeseiaceae</taxon>
        <taxon>environmental samples</taxon>
    </lineage>
</organism>
<dbReference type="PANTHER" id="PTHR37423:SF2">
    <property type="entry name" value="MEMBRANE-BOUND LYTIC MUREIN TRANSGLYCOSYLASE C"/>
    <property type="match status" value="1"/>
</dbReference>
<dbReference type="PANTHER" id="PTHR37423">
    <property type="entry name" value="SOLUBLE LYTIC MUREIN TRANSGLYCOSYLASE-RELATED"/>
    <property type="match status" value="1"/>
</dbReference>
<feature type="domain" description="Transglycosylase SLT" evidence="2">
    <location>
        <begin position="92"/>
        <end position="197"/>
    </location>
</feature>
<comment type="similarity">
    <text evidence="1">Belongs to the transglycosylase Slt family.</text>
</comment>
<sequence>MIYAVIVTLEFDLYKARLWVRSRRLLLREPGTTDFPADECGAKTLKNGMAKYFCLALIFVCTHASAEDFERYNEVTQYDHFFSKYSKRNFGPNFDWRYFKAQAIAESRLRKDAQSQVGAVGIMQIMPRTYAEIVERSRYIKGSDTNPQWNIAAGIYYNRSIWKIFAAERPFQDRLDFMFGAYNAGKGNILRAQRHTMITDLNPNLWASIEETLPRVTGKHSKETIAYVDTIKEVKSALK</sequence>
<dbReference type="AlphaFoldDB" id="A0A7D9D2B2"/>
<proteinExistence type="inferred from homology"/>
<dbReference type="SUPFAM" id="SSF53955">
    <property type="entry name" value="Lysozyme-like"/>
    <property type="match status" value="1"/>
</dbReference>
<gene>
    <name evidence="3" type="ORF">JTBM06_V1_280011</name>
</gene>
<dbReference type="Pfam" id="PF01464">
    <property type="entry name" value="SLT"/>
    <property type="match status" value="1"/>
</dbReference>
<accession>A0A7D9D2B2</accession>
<dbReference type="Gene3D" id="1.10.530.10">
    <property type="match status" value="1"/>
</dbReference>
<evidence type="ECO:0000259" key="2">
    <source>
        <dbReference type="Pfam" id="PF01464"/>
    </source>
</evidence>
<evidence type="ECO:0000256" key="1">
    <source>
        <dbReference type="ARBA" id="ARBA00007734"/>
    </source>
</evidence>
<dbReference type="InterPro" id="IPR008258">
    <property type="entry name" value="Transglycosylase_SLT_dom_1"/>
</dbReference>
<reference evidence="3" key="1">
    <citation type="submission" date="2019-07" db="EMBL/GenBank/DDBJ databases">
        <authorList>
            <person name="Weber M."/>
            <person name="Kostadinov I."/>
            <person name="Kostadinov D I."/>
        </authorList>
    </citation>
    <scope>NUCLEOTIDE SEQUENCE</scope>
    <source>
        <strain evidence="3">Gfbio:sag-sample-m06:053724c1-46a9-4a36-b237-ea2bf867836b</strain>
    </source>
</reference>
<evidence type="ECO:0000313" key="3">
    <source>
        <dbReference type="EMBL" id="VUX56096.1"/>
    </source>
</evidence>
<dbReference type="InterPro" id="IPR023346">
    <property type="entry name" value="Lysozyme-like_dom_sf"/>
</dbReference>
<name>A0A7D9D2B2_9GAMM</name>
<dbReference type="EMBL" id="LR633967">
    <property type="protein sequence ID" value="VUX56096.1"/>
    <property type="molecule type" value="Genomic_DNA"/>
</dbReference>